<sequence>MPGRTINKSKDEKIVKVEVQEEQVQEEQSQEEQELEEEKTKKLFALYPILFESHQYKIGEQLPTHNMEMVEAWIEAEAAIWK</sequence>
<gene>
    <name evidence="2" type="ORF">SAMN02746066_03403</name>
</gene>
<evidence type="ECO:0000256" key="1">
    <source>
        <dbReference type="SAM" id="Coils"/>
    </source>
</evidence>
<dbReference type="AlphaFoldDB" id="A0A1M7LUF8"/>
<feature type="coiled-coil region" evidence="1">
    <location>
        <begin position="10"/>
        <end position="41"/>
    </location>
</feature>
<organism evidence="2 3">
    <name type="scientific">Anaerosporobacter mobilis DSM 15930</name>
    <dbReference type="NCBI Taxonomy" id="1120996"/>
    <lineage>
        <taxon>Bacteria</taxon>
        <taxon>Bacillati</taxon>
        <taxon>Bacillota</taxon>
        <taxon>Clostridia</taxon>
        <taxon>Lachnospirales</taxon>
        <taxon>Lachnospiraceae</taxon>
        <taxon>Anaerosporobacter</taxon>
    </lineage>
</organism>
<proteinExistence type="predicted"/>
<dbReference type="STRING" id="1120996.SAMN02746066_03403"/>
<evidence type="ECO:0000313" key="2">
    <source>
        <dbReference type="EMBL" id="SHM81733.1"/>
    </source>
</evidence>
<accession>A0A1M7LUF8</accession>
<dbReference type="EMBL" id="FRCP01000018">
    <property type="protein sequence ID" value="SHM81733.1"/>
    <property type="molecule type" value="Genomic_DNA"/>
</dbReference>
<keyword evidence="1" id="KW-0175">Coiled coil</keyword>
<dbReference type="RefSeq" id="WP_073289601.1">
    <property type="nucleotide sequence ID" value="NZ_FRCP01000018.1"/>
</dbReference>
<keyword evidence="3" id="KW-1185">Reference proteome</keyword>
<dbReference type="Proteomes" id="UP000184038">
    <property type="component" value="Unassembled WGS sequence"/>
</dbReference>
<name>A0A1M7LUF8_9FIRM</name>
<protein>
    <submittedName>
        <fullName evidence="2">Uncharacterized protein</fullName>
    </submittedName>
</protein>
<evidence type="ECO:0000313" key="3">
    <source>
        <dbReference type="Proteomes" id="UP000184038"/>
    </source>
</evidence>
<reference evidence="2 3" key="1">
    <citation type="submission" date="2016-11" db="EMBL/GenBank/DDBJ databases">
        <authorList>
            <person name="Jaros S."/>
            <person name="Januszkiewicz K."/>
            <person name="Wedrychowicz H."/>
        </authorList>
    </citation>
    <scope>NUCLEOTIDE SEQUENCE [LARGE SCALE GENOMIC DNA]</scope>
    <source>
        <strain evidence="2 3">DSM 15930</strain>
    </source>
</reference>